<keyword evidence="7" id="KW-0862">Zinc</keyword>
<evidence type="ECO:0000256" key="6">
    <source>
        <dbReference type="ARBA" id="ARBA00022801"/>
    </source>
</evidence>
<name>A0A418VZ01_9PROT</name>
<evidence type="ECO:0000256" key="3">
    <source>
        <dbReference type="ARBA" id="ARBA00022670"/>
    </source>
</evidence>
<feature type="region of interest" description="Disordered" evidence="12">
    <location>
        <begin position="189"/>
        <end position="217"/>
    </location>
</feature>
<comment type="caution">
    <text evidence="14">The sequence shown here is derived from an EMBL/GenBank/DDBJ whole genome shotgun (WGS) entry which is preliminary data.</text>
</comment>
<reference evidence="14 15" key="1">
    <citation type="submission" date="2018-09" db="EMBL/GenBank/DDBJ databases">
        <authorList>
            <person name="Zhu H."/>
        </authorList>
    </citation>
    <scope>NUCLEOTIDE SEQUENCE [LARGE SCALE GENOMIC DNA]</scope>
    <source>
        <strain evidence="14 15">K2W22B-5</strain>
    </source>
</reference>
<dbReference type="GO" id="GO:0071555">
    <property type="term" value="P:cell wall organization"/>
    <property type="evidence" value="ECO:0007669"/>
    <property type="project" value="UniProtKB-KW"/>
</dbReference>
<comment type="similarity">
    <text evidence="10">Belongs to the peptidase M15 family.</text>
</comment>
<keyword evidence="4" id="KW-0479">Metal-binding</keyword>
<dbReference type="PANTHER" id="PTHR37425:SF1">
    <property type="entry name" value="OUTER MEMBRANE PROTEIN"/>
    <property type="match status" value="1"/>
</dbReference>
<feature type="signal peptide" evidence="13">
    <location>
        <begin position="1"/>
        <end position="26"/>
    </location>
</feature>
<dbReference type="OrthoDB" id="9782994at2"/>
<dbReference type="PANTHER" id="PTHR37425">
    <property type="match status" value="1"/>
</dbReference>
<evidence type="ECO:0000256" key="11">
    <source>
        <dbReference type="ARBA" id="ARBA00093666"/>
    </source>
</evidence>
<comment type="pathway">
    <text evidence="2">Cell wall biogenesis; cell wall polysaccharide biosynthesis.</text>
</comment>
<dbReference type="InterPro" id="IPR009045">
    <property type="entry name" value="Zn_M74/Hedgehog-like"/>
</dbReference>
<dbReference type="GO" id="GO:0006508">
    <property type="term" value="P:proteolysis"/>
    <property type="evidence" value="ECO:0007669"/>
    <property type="project" value="UniProtKB-KW"/>
</dbReference>
<gene>
    <name evidence="14" type="ORF">D3877_14630</name>
</gene>
<accession>A0A418VZ01</accession>
<evidence type="ECO:0000256" key="12">
    <source>
        <dbReference type="SAM" id="MobiDB-lite"/>
    </source>
</evidence>
<keyword evidence="15" id="KW-1185">Reference proteome</keyword>
<evidence type="ECO:0000256" key="13">
    <source>
        <dbReference type="SAM" id="SignalP"/>
    </source>
</evidence>
<evidence type="ECO:0000256" key="8">
    <source>
        <dbReference type="ARBA" id="ARBA00023049"/>
    </source>
</evidence>
<keyword evidence="3" id="KW-0645">Protease</keyword>
<evidence type="ECO:0000256" key="1">
    <source>
        <dbReference type="ARBA" id="ARBA00001947"/>
    </source>
</evidence>
<dbReference type="AlphaFoldDB" id="A0A418VZ01"/>
<evidence type="ECO:0000256" key="5">
    <source>
        <dbReference type="ARBA" id="ARBA00022729"/>
    </source>
</evidence>
<evidence type="ECO:0000256" key="2">
    <source>
        <dbReference type="ARBA" id="ARBA00004776"/>
    </source>
</evidence>
<protein>
    <recommendedName>
        <fullName evidence="11">Murein endopeptidase K</fullName>
    </recommendedName>
</protein>
<evidence type="ECO:0000256" key="10">
    <source>
        <dbReference type="ARBA" id="ARBA00093448"/>
    </source>
</evidence>
<sequence length="308" mass="32310">MLRAAVKRACAVRVCAPLLLVAAGLAGCASQPMGLGDGPRSVVLNHPSGETVAVTYWRPGGGYDADALREISMLFRDRRSGEVIPVDPALVDMLVELRQRTGAPPEAPIRLTSGYRSPASNALLARSNANVADNSYHMRGQAADFSIPGVSPARLAEEAATMRRGGYAMYPSTGHVHVDTGPFRTWTPKGGGGEPRGAPVLQEARAPERAPPKAPDRAPERIVMADAAPVPHRPLPTGPIVLPPGILAPEPTPARAVPVKETVGTKPGLNKRAVAKAPVPPDLVQVRAVLAQLKEQPGPAPAKKKPQP</sequence>
<dbReference type="Proteomes" id="UP000283458">
    <property type="component" value="Unassembled WGS sequence"/>
</dbReference>
<dbReference type="GO" id="GO:0008237">
    <property type="term" value="F:metallopeptidase activity"/>
    <property type="evidence" value="ECO:0007669"/>
    <property type="project" value="UniProtKB-KW"/>
</dbReference>
<evidence type="ECO:0000256" key="4">
    <source>
        <dbReference type="ARBA" id="ARBA00022723"/>
    </source>
</evidence>
<dbReference type="InterPro" id="IPR010275">
    <property type="entry name" value="MepK"/>
</dbReference>
<dbReference type="SUPFAM" id="SSF55166">
    <property type="entry name" value="Hedgehog/DD-peptidase"/>
    <property type="match status" value="1"/>
</dbReference>
<evidence type="ECO:0000256" key="7">
    <source>
        <dbReference type="ARBA" id="ARBA00022833"/>
    </source>
</evidence>
<proteinExistence type="inferred from homology"/>
<evidence type="ECO:0000313" key="15">
    <source>
        <dbReference type="Proteomes" id="UP000283458"/>
    </source>
</evidence>
<keyword evidence="5 13" id="KW-0732">Signal</keyword>
<dbReference type="Gene3D" id="3.30.1380.10">
    <property type="match status" value="1"/>
</dbReference>
<comment type="cofactor">
    <cofactor evidence="1">
        <name>Zn(2+)</name>
        <dbReference type="ChEBI" id="CHEBI:29105"/>
    </cofactor>
</comment>
<feature type="compositionally biased region" description="Basic and acidic residues" evidence="12">
    <location>
        <begin position="205"/>
        <end position="217"/>
    </location>
</feature>
<evidence type="ECO:0000256" key="9">
    <source>
        <dbReference type="ARBA" id="ARBA00023316"/>
    </source>
</evidence>
<dbReference type="EMBL" id="QYUL01000002">
    <property type="protein sequence ID" value="RJF82381.1"/>
    <property type="molecule type" value="Genomic_DNA"/>
</dbReference>
<feature type="chain" id="PRO_5019022673" description="Murein endopeptidase K" evidence="13">
    <location>
        <begin position="27"/>
        <end position="308"/>
    </location>
</feature>
<keyword evidence="6" id="KW-0378">Hydrolase</keyword>
<dbReference type="GO" id="GO:0046872">
    <property type="term" value="F:metal ion binding"/>
    <property type="evidence" value="ECO:0007669"/>
    <property type="project" value="UniProtKB-KW"/>
</dbReference>
<evidence type="ECO:0000313" key="14">
    <source>
        <dbReference type="EMBL" id="RJF82381.1"/>
    </source>
</evidence>
<dbReference type="Pfam" id="PF05951">
    <property type="entry name" value="Peptidase_M15_2"/>
    <property type="match status" value="1"/>
</dbReference>
<dbReference type="PROSITE" id="PS51257">
    <property type="entry name" value="PROKAR_LIPOPROTEIN"/>
    <property type="match status" value="1"/>
</dbReference>
<keyword evidence="9" id="KW-0961">Cell wall biogenesis/degradation</keyword>
<organism evidence="14 15">
    <name type="scientific">Azospirillum cavernae</name>
    <dbReference type="NCBI Taxonomy" id="2320860"/>
    <lineage>
        <taxon>Bacteria</taxon>
        <taxon>Pseudomonadati</taxon>
        <taxon>Pseudomonadota</taxon>
        <taxon>Alphaproteobacteria</taxon>
        <taxon>Rhodospirillales</taxon>
        <taxon>Azospirillaceae</taxon>
        <taxon>Azospirillum</taxon>
    </lineage>
</organism>
<keyword evidence="8" id="KW-0482">Metalloprotease</keyword>